<dbReference type="PANTHER" id="PTHR30346">
    <property type="entry name" value="TRANSCRIPTIONAL DUAL REGULATOR HCAR-RELATED"/>
    <property type="match status" value="1"/>
</dbReference>
<dbReference type="CDD" id="cd05466">
    <property type="entry name" value="PBP2_LTTR_substrate"/>
    <property type="match status" value="1"/>
</dbReference>
<accession>A0A5E4TYU1</accession>
<dbReference type="Gene3D" id="3.40.190.290">
    <property type="match status" value="1"/>
</dbReference>
<keyword evidence="2" id="KW-0805">Transcription regulation</keyword>
<gene>
    <name evidence="7" type="ORF">PIN31115_01698</name>
</gene>
<dbReference type="InterPro" id="IPR036388">
    <property type="entry name" value="WH-like_DNA-bd_sf"/>
</dbReference>
<dbReference type="GO" id="GO:0003677">
    <property type="term" value="F:DNA binding"/>
    <property type="evidence" value="ECO:0007669"/>
    <property type="project" value="UniProtKB-KW"/>
</dbReference>
<keyword evidence="8" id="KW-1185">Reference proteome</keyword>
<evidence type="ECO:0000256" key="2">
    <source>
        <dbReference type="ARBA" id="ARBA00023015"/>
    </source>
</evidence>
<dbReference type="PROSITE" id="PS50931">
    <property type="entry name" value="HTH_LYSR"/>
    <property type="match status" value="1"/>
</dbReference>
<evidence type="ECO:0000256" key="4">
    <source>
        <dbReference type="ARBA" id="ARBA00023163"/>
    </source>
</evidence>
<dbReference type="PANTHER" id="PTHR30346:SF28">
    <property type="entry name" value="HTH-TYPE TRANSCRIPTIONAL REGULATOR CYNR"/>
    <property type="match status" value="1"/>
</dbReference>
<feature type="domain" description="HTH lysR-type" evidence="6">
    <location>
        <begin position="4"/>
        <end position="61"/>
    </location>
</feature>
<sequence length="312" mass="34078">MREISLDRLKTLVAVADSGSFADAAQALHLSPPTVSLHVADLEARVGALLLTRKRGEVRPTSVGEVLVERARRLLADAEQTLEDIERHAQGLAGRVRIGASTGAIAHLLPQALEAVRLDHPDIDVQVAILTSQETLDRLRRGALDVGLVALPQTPVAGVVIKPWRRDPVMAFLPAHWDGPKQVTPEWLASQPLILNDSTTRLSRLTTEWFAASGHHPTPRIEINYNDAIKSLVAAGYGAALLPQEGQNAVLDERIAMRALRPALWRKLGIAHRTGYSEQATQYVLDALWALQEGRKSGQPRRSPTGLSTKSW</sequence>
<evidence type="ECO:0000313" key="7">
    <source>
        <dbReference type="EMBL" id="VVD93015.1"/>
    </source>
</evidence>
<keyword evidence="3" id="KW-0238">DNA-binding</keyword>
<dbReference type="Proteomes" id="UP000333828">
    <property type="component" value="Unassembled WGS sequence"/>
</dbReference>
<dbReference type="FunFam" id="1.10.10.10:FF:000001">
    <property type="entry name" value="LysR family transcriptional regulator"/>
    <property type="match status" value="1"/>
</dbReference>
<dbReference type="Pfam" id="PF03466">
    <property type="entry name" value="LysR_substrate"/>
    <property type="match status" value="1"/>
</dbReference>
<reference evidence="7 8" key="1">
    <citation type="submission" date="2019-08" db="EMBL/GenBank/DDBJ databases">
        <authorList>
            <person name="Peeters C."/>
        </authorList>
    </citation>
    <scope>NUCLEOTIDE SEQUENCE [LARGE SCALE GENOMIC DNA]</scope>
    <source>
        <strain evidence="7 8">LMG 31115</strain>
    </source>
</reference>
<feature type="coiled-coil region" evidence="5">
    <location>
        <begin position="68"/>
        <end position="95"/>
    </location>
</feature>
<dbReference type="InterPro" id="IPR005119">
    <property type="entry name" value="LysR_subst-bd"/>
</dbReference>
<evidence type="ECO:0000256" key="5">
    <source>
        <dbReference type="SAM" id="Coils"/>
    </source>
</evidence>
<dbReference type="RefSeq" id="WP_150683685.1">
    <property type="nucleotide sequence ID" value="NZ_CABPSI010000002.1"/>
</dbReference>
<dbReference type="Gene3D" id="1.10.10.10">
    <property type="entry name" value="Winged helix-like DNA-binding domain superfamily/Winged helix DNA-binding domain"/>
    <property type="match status" value="1"/>
</dbReference>
<dbReference type="EMBL" id="CABPSI010000002">
    <property type="protein sequence ID" value="VVD93015.1"/>
    <property type="molecule type" value="Genomic_DNA"/>
</dbReference>
<evidence type="ECO:0000256" key="1">
    <source>
        <dbReference type="ARBA" id="ARBA00009437"/>
    </source>
</evidence>
<keyword evidence="4" id="KW-0804">Transcription</keyword>
<evidence type="ECO:0000256" key="3">
    <source>
        <dbReference type="ARBA" id="ARBA00023125"/>
    </source>
</evidence>
<protein>
    <submittedName>
        <fullName evidence="7">LysR family transcriptional regulator</fullName>
    </submittedName>
</protein>
<dbReference type="Pfam" id="PF00126">
    <property type="entry name" value="HTH_1"/>
    <property type="match status" value="1"/>
</dbReference>
<organism evidence="7 8">
    <name type="scientific">Pandoraea iniqua</name>
    <dbReference type="NCBI Taxonomy" id="2508288"/>
    <lineage>
        <taxon>Bacteria</taxon>
        <taxon>Pseudomonadati</taxon>
        <taxon>Pseudomonadota</taxon>
        <taxon>Betaproteobacteria</taxon>
        <taxon>Burkholderiales</taxon>
        <taxon>Burkholderiaceae</taxon>
        <taxon>Pandoraea</taxon>
    </lineage>
</organism>
<evidence type="ECO:0000259" key="6">
    <source>
        <dbReference type="PROSITE" id="PS50931"/>
    </source>
</evidence>
<proteinExistence type="inferred from homology"/>
<name>A0A5E4TYU1_9BURK</name>
<dbReference type="InterPro" id="IPR036390">
    <property type="entry name" value="WH_DNA-bd_sf"/>
</dbReference>
<dbReference type="AlphaFoldDB" id="A0A5E4TYU1"/>
<dbReference type="SUPFAM" id="SSF53850">
    <property type="entry name" value="Periplasmic binding protein-like II"/>
    <property type="match status" value="1"/>
</dbReference>
<dbReference type="SUPFAM" id="SSF46785">
    <property type="entry name" value="Winged helix' DNA-binding domain"/>
    <property type="match status" value="1"/>
</dbReference>
<dbReference type="GO" id="GO:0003700">
    <property type="term" value="F:DNA-binding transcription factor activity"/>
    <property type="evidence" value="ECO:0007669"/>
    <property type="project" value="InterPro"/>
</dbReference>
<dbReference type="InterPro" id="IPR000847">
    <property type="entry name" value="LysR_HTH_N"/>
</dbReference>
<comment type="similarity">
    <text evidence="1">Belongs to the LysR transcriptional regulatory family.</text>
</comment>
<evidence type="ECO:0000313" key="8">
    <source>
        <dbReference type="Proteomes" id="UP000333828"/>
    </source>
</evidence>
<keyword evidence="5" id="KW-0175">Coiled coil</keyword>